<proteinExistence type="predicted"/>
<sequence length="237" mass="26296">MARSRTAASRSGINNFFKSSKSSGVTKTKKSIYRPTAIEHTKTLGSKAAKTGDHELITFPNLTKTVSASDKDNSEDVSSRSSISPPANIAVYPASQAPAQNTYSESLNTLLQSIDTPPAPTMSIDSSGNAIINNLRSTTDMTNTEIRELTLELYKHFDYAYHEIREALDVALNNKRKVITKQDLVEVRDRQKARLILRHMDEAIYEAQDAELGVAMSMQWMGIDMLEGYGEEEDTEN</sequence>
<name>A0A1L7XQM0_9HELO</name>
<evidence type="ECO:0000256" key="1">
    <source>
        <dbReference type="SAM" id="MobiDB-lite"/>
    </source>
</evidence>
<keyword evidence="3" id="KW-1185">Reference proteome</keyword>
<feature type="region of interest" description="Disordered" evidence="1">
    <location>
        <begin position="1"/>
        <end position="36"/>
    </location>
</feature>
<gene>
    <name evidence="2" type="ORF">PAC_17250</name>
</gene>
<evidence type="ECO:0000313" key="2">
    <source>
        <dbReference type="EMBL" id="CZR67351.1"/>
    </source>
</evidence>
<accession>A0A1L7XQM0</accession>
<feature type="region of interest" description="Disordered" evidence="1">
    <location>
        <begin position="67"/>
        <end position="87"/>
    </location>
</feature>
<evidence type="ECO:0000313" key="3">
    <source>
        <dbReference type="Proteomes" id="UP000184330"/>
    </source>
</evidence>
<dbReference type="AlphaFoldDB" id="A0A1L7XQM0"/>
<organism evidence="2 3">
    <name type="scientific">Phialocephala subalpina</name>
    <dbReference type="NCBI Taxonomy" id="576137"/>
    <lineage>
        <taxon>Eukaryota</taxon>
        <taxon>Fungi</taxon>
        <taxon>Dikarya</taxon>
        <taxon>Ascomycota</taxon>
        <taxon>Pezizomycotina</taxon>
        <taxon>Leotiomycetes</taxon>
        <taxon>Helotiales</taxon>
        <taxon>Mollisiaceae</taxon>
        <taxon>Phialocephala</taxon>
        <taxon>Phialocephala fortinii species complex</taxon>
    </lineage>
</organism>
<dbReference type="EMBL" id="FJOG01000043">
    <property type="protein sequence ID" value="CZR67351.1"/>
    <property type="molecule type" value="Genomic_DNA"/>
</dbReference>
<protein>
    <submittedName>
        <fullName evidence="2">Uncharacterized protein</fullName>
    </submittedName>
</protein>
<reference evidence="2 3" key="1">
    <citation type="submission" date="2016-03" db="EMBL/GenBank/DDBJ databases">
        <authorList>
            <person name="Ploux O."/>
        </authorList>
    </citation>
    <scope>NUCLEOTIDE SEQUENCE [LARGE SCALE GENOMIC DNA]</scope>
    <source>
        <strain evidence="2 3">UAMH 11012</strain>
    </source>
</reference>
<feature type="compositionally biased region" description="Polar residues" evidence="1">
    <location>
        <begin position="1"/>
        <end position="17"/>
    </location>
</feature>
<feature type="compositionally biased region" description="Basic and acidic residues" evidence="1">
    <location>
        <begin position="69"/>
        <end position="78"/>
    </location>
</feature>
<dbReference type="Proteomes" id="UP000184330">
    <property type="component" value="Unassembled WGS sequence"/>
</dbReference>
<dbReference type="OrthoDB" id="10567813at2759"/>